<name>A0ABR3AJP0_PHYBL</name>
<gene>
    <name evidence="2" type="ORF">J3Q64DRAFT_1385307</name>
</gene>
<keyword evidence="3" id="KW-1185">Reference proteome</keyword>
<feature type="transmembrane region" description="Helical" evidence="1">
    <location>
        <begin position="203"/>
        <end position="224"/>
    </location>
</feature>
<dbReference type="PANTHER" id="PTHR34391">
    <property type="entry name" value="UPF0658 GOLGI APPARATUS MEMBRANE PROTEIN C1952.10C-RELATED"/>
    <property type="match status" value="1"/>
</dbReference>
<keyword evidence="1" id="KW-1133">Transmembrane helix</keyword>
<keyword evidence="1" id="KW-0472">Membrane</keyword>
<dbReference type="Proteomes" id="UP001448207">
    <property type="component" value="Unassembled WGS sequence"/>
</dbReference>
<evidence type="ECO:0000313" key="2">
    <source>
        <dbReference type="EMBL" id="KAL0075041.1"/>
    </source>
</evidence>
<dbReference type="InterPro" id="IPR040410">
    <property type="entry name" value="UPF0658_Golgi"/>
</dbReference>
<organism evidence="2 3">
    <name type="scientific">Phycomyces blakesleeanus</name>
    <dbReference type="NCBI Taxonomy" id="4837"/>
    <lineage>
        <taxon>Eukaryota</taxon>
        <taxon>Fungi</taxon>
        <taxon>Fungi incertae sedis</taxon>
        <taxon>Mucoromycota</taxon>
        <taxon>Mucoromycotina</taxon>
        <taxon>Mucoromycetes</taxon>
        <taxon>Mucorales</taxon>
        <taxon>Phycomycetaceae</taxon>
        <taxon>Phycomyces</taxon>
    </lineage>
</organism>
<feature type="transmembrane region" description="Helical" evidence="1">
    <location>
        <begin position="35"/>
        <end position="53"/>
    </location>
</feature>
<feature type="transmembrane region" description="Helical" evidence="1">
    <location>
        <begin position="91"/>
        <end position="114"/>
    </location>
</feature>
<comment type="caution">
    <text evidence="2">The sequence shown here is derived from an EMBL/GenBank/DDBJ whole genome shotgun (WGS) entry which is preliminary data.</text>
</comment>
<feature type="transmembrane region" description="Helical" evidence="1">
    <location>
        <begin position="173"/>
        <end position="191"/>
    </location>
</feature>
<keyword evidence="1" id="KW-0812">Transmembrane</keyword>
<feature type="transmembrane region" description="Helical" evidence="1">
    <location>
        <begin position="143"/>
        <end position="167"/>
    </location>
</feature>
<protein>
    <recommendedName>
        <fullName evidence="4">Chitin synthase export chaperone</fullName>
    </recommendedName>
</protein>
<dbReference type="EMBL" id="JBCLYO010000038">
    <property type="protein sequence ID" value="KAL0075041.1"/>
    <property type="molecule type" value="Genomic_DNA"/>
</dbReference>
<proteinExistence type="predicted"/>
<evidence type="ECO:0000256" key="1">
    <source>
        <dbReference type="SAM" id="Phobius"/>
    </source>
</evidence>
<evidence type="ECO:0000313" key="3">
    <source>
        <dbReference type="Proteomes" id="UP001448207"/>
    </source>
</evidence>
<feature type="transmembrane region" description="Helical" evidence="1">
    <location>
        <begin position="60"/>
        <end position="79"/>
    </location>
</feature>
<reference evidence="2 3" key="1">
    <citation type="submission" date="2024-04" db="EMBL/GenBank/DDBJ databases">
        <title>Symmetric and asymmetric DNA N6-adenine methylation regulates different biological responses in Mucorales.</title>
        <authorList>
            <consortium name="Lawrence Berkeley National Laboratory"/>
            <person name="Lax C."/>
            <person name="Mondo S.J."/>
            <person name="Osorio-Concepcion M."/>
            <person name="Muszewska A."/>
            <person name="Corrochano-Luque M."/>
            <person name="Gutierrez G."/>
            <person name="Riley R."/>
            <person name="Lipzen A."/>
            <person name="Guo J."/>
            <person name="Hundley H."/>
            <person name="Amirebrahimi M."/>
            <person name="Ng V."/>
            <person name="Lorenzo-Gutierrez D."/>
            <person name="Binder U."/>
            <person name="Yang J."/>
            <person name="Song Y."/>
            <person name="Canovas D."/>
            <person name="Navarro E."/>
            <person name="Freitag M."/>
            <person name="Gabaldon T."/>
            <person name="Grigoriev I.V."/>
            <person name="Corrochano L.M."/>
            <person name="Nicolas F.E."/>
            <person name="Garre V."/>
        </authorList>
    </citation>
    <scope>NUCLEOTIDE SEQUENCE [LARGE SCALE GENOMIC DNA]</scope>
    <source>
        <strain evidence="2 3">L51</strain>
    </source>
</reference>
<evidence type="ECO:0008006" key="4">
    <source>
        <dbReference type="Google" id="ProtNLM"/>
    </source>
</evidence>
<sequence length="244" mass="28679">MYNPYNYEYLNTPEGGDDKWYDTIAKRARIQYESIWFIIFEIWRFWLAVDGVLHGNSMTISVTFFSTAFAIVLGAMQIVECTKVIEYTRLSVVPQIIMTSLLCAVAVPTLYATYKMYRHSDWIKFHKLGPDVSLHVMYHWVQCFVLVIKGDMFFQAMALCLYFAVLAFSYERWYPFIIVLAPIVTIAFLYLGRRGIAKESQWMMILFTIFEVLLTVFNIFVLVIQSHAHFPSYWYFLYAYGMGV</sequence>
<accession>A0ABR3AJP0</accession>
<dbReference type="PANTHER" id="PTHR34391:SF2">
    <property type="entry name" value="TRP C-TERMINAL DOMAIN-CONTAINING PROTEIN"/>
    <property type="match status" value="1"/>
</dbReference>